<sequence>MNEYDIMEFNILVQMPKSTRTRSKPFPSRFQILPGGKFKNVVVFEGMPKGLQTAVHMGNFNYIWELPKFIQHKKQEKAIVGVRFRLETKEYKVVKINYYWKDYHGGVPPNDYIASVRRTDFQIFTLGSSPRTNEKFRGLVQKTDDEGLRKTYYHLVVLRGCLATVFHCRNGKLEIWMSNIDGDGFRVLCLLKNSEGLPKWFRTTVHVEASVKSIPCSCGKPQSNQYPCW</sequence>
<name>A0A978VK25_ZIZJJ</name>
<dbReference type="Proteomes" id="UP000813462">
    <property type="component" value="Unassembled WGS sequence"/>
</dbReference>
<gene>
    <name evidence="1" type="ORF">FEM48_Zijuj04G0131200</name>
</gene>
<dbReference type="AlphaFoldDB" id="A0A978VK25"/>
<accession>A0A978VK25</accession>
<organism evidence="1 2">
    <name type="scientific">Ziziphus jujuba var. spinosa</name>
    <dbReference type="NCBI Taxonomy" id="714518"/>
    <lineage>
        <taxon>Eukaryota</taxon>
        <taxon>Viridiplantae</taxon>
        <taxon>Streptophyta</taxon>
        <taxon>Embryophyta</taxon>
        <taxon>Tracheophyta</taxon>
        <taxon>Spermatophyta</taxon>
        <taxon>Magnoliopsida</taxon>
        <taxon>eudicotyledons</taxon>
        <taxon>Gunneridae</taxon>
        <taxon>Pentapetalae</taxon>
        <taxon>rosids</taxon>
        <taxon>fabids</taxon>
        <taxon>Rosales</taxon>
        <taxon>Rhamnaceae</taxon>
        <taxon>Paliureae</taxon>
        <taxon>Ziziphus</taxon>
    </lineage>
</organism>
<comment type="caution">
    <text evidence="1">The sequence shown here is derived from an EMBL/GenBank/DDBJ whole genome shotgun (WGS) entry which is preliminary data.</text>
</comment>
<protein>
    <submittedName>
        <fullName evidence="1">Uncharacterized protein</fullName>
    </submittedName>
</protein>
<reference evidence="1" key="1">
    <citation type="journal article" date="2021" name="Front. Plant Sci.">
        <title>Chromosome-Scale Genome Assembly for Chinese Sour Jujube and Insights Into Its Genome Evolution and Domestication Signature.</title>
        <authorList>
            <person name="Shen L.-Y."/>
            <person name="Luo H."/>
            <person name="Wang X.-L."/>
            <person name="Wang X.-M."/>
            <person name="Qiu X.-J."/>
            <person name="Liu H."/>
            <person name="Zhou S.-S."/>
            <person name="Jia K.-H."/>
            <person name="Nie S."/>
            <person name="Bao Y.-T."/>
            <person name="Zhang R.-G."/>
            <person name="Yun Q.-Z."/>
            <person name="Chai Y.-H."/>
            <person name="Lu J.-Y."/>
            <person name="Li Y."/>
            <person name="Zhao S.-W."/>
            <person name="Mao J.-F."/>
            <person name="Jia S.-G."/>
            <person name="Mao Y.-M."/>
        </authorList>
    </citation>
    <scope>NUCLEOTIDE SEQUENCE</scope>
    <source>
        <strain evidence="1">AT0</strain>
        <tissue evidence="1">Leaf</tissue>
    </source>
</reference>
<dbReference type="EMBL" id="JAEACU010000004">
    <property type="protein sequence ID" value="KAH7533444.1"/>
    <property type="molecule type" value="Genomic_DNA"/>
</dbReference>
<evidence type="ECO:0000313" key="1">
    <source>
        <dbReference type="EMBL" id="KAH7533444.1"/>
    </source>
</evidence>
<evidence type="ECO:0000313" key="2">
    <source>
        <dbReference type="Proteomes" id="UP000813462"/>
    </source>
</evidence>
<proteinExistence type="predicted"/>